<feature type="transmembrane region" description="Helical" evidence="17">
    <location>
        <begin position="179"/>
        <end position="203"/>
    </location>
</feature>
<dbReference type="Pfam" id="PF02673">
    <property type="entry name" value="BacA"/>
    <property type="match status" value="1"/>
</dbReference>
<keyword evidence="5 17" id="KW-1003">Cell membrane</keyword>
<feature type="transmembrane region" description="Helical" evidence="17">
    <location>
        <begin position="7"/>
        <end position="30"/>
    </location>
</feature>
<dbReference type="EC" id="3.6.1.27" evidence="3 17"/>
<dbReference type="GO" id="GO:0008360">
    <property type="term" value="P:regulation of cell shape"/>
    <property type="evidence" value="ECO:0007669"/>
    <property type="project" value="UniProtKB-KW"/>
</dbReference>
<dbReference type="GO" id="GO:0071555">
    <property type="term" value="P:cell wall organization"/>
    <property type="evidence" value="ECO:0007669"/>
    <property type="project" value="UniProtKB-KW"/>
</dbReference>
<evidence type="ECO:0000256" key="16">
    <source>
        <dbReference type="ARBA" id="ARBA00047594"/>
    </source>
</evidence>
<keyword evidence="10 17" id="KW-1133">Transmembrane helix</keyword>
<keyword evidence="8 17" id="KW-0133">Cell shape</keyword>
<accession>A0A381J716</accession>
<dbReference type="OrthoDB" id="9808289at2"/>
<dbReference type="PANTHER" id="PTHR30622:SF3">
    <property type="entry name" value="UNDECAPRENYL-DIPHOSPHATASE"/>
    <property type="match status" value="1"/>
</dbReference>
<keyword evidence="13 17" id="KW-0961">Cell wall biogenesis/degradation</keyword>
<keyword evidence="6 17" id="KW-0812">Transmembrane</keyword>
<dbReference type="Proteomes" id="UP000254664">
    <property type="component" value="Unassembled WGS sequence"/>
</dbReference>
<evidence type="ECO:0000256" key="2">
    <source>
        <dbReference type="ARBA" id="ARBA00010621"/>
    </source>
</evidence>
<feature type="transmembrane region" description="Helical" evidence="17">
    <location>
        <begin position="45"/>
        <end position="63"/>
    </location>
</feature>
<evidence type="ECO:0000256" key="5">
    <source>
        <dbReference type="ARBA" id="ARBA00022475"/>
    </source>
</evidence>
<dbReference type="NCBIfam" id="NF001390">
    <property type="entry name" value="PRK00281.1-4"/>
    <property type="match status" value="1"/>
</dbReference>
<organism evidence="18 19">
    <name type="scientific">Clostridium putrefaciens</name>
    <dbReference type="NCBI Taxonomy" id="99675"/>
    <lineage>
        <taxon>Bacteria</taxon>
        <taxon>Bacillati</taxon>
        <taxon>Bacillota</taxon>
        <taxon>Clostridia</taxon>
        <taxon>Eubacteriales</taxon>
        <taxon>Clostridiaceae</taxon>
        <taxon>Clostridium</taxon>
    </lineage>
</organism>
<dbReference type="GO" id="GO:0046677">
    <property type="term" value="P:response to antibiotic"/>
    <property type="evidence" value="ECO:0007669"/>
    <property type="project" value="UniProtKB-UniRule"/>
</dbReference>
<dbReference type="NCBIfam" id="TIGR00753">
    <property type="entry name" value="undec_PP_bacA"/>
    <property type="match status" value="1"/>
</dbReference>
<dbReference type="InterPro" id="IPR003824">
    <property type="entry name" value="UppP"/>
</dbReference>
<evidence type="ECO:0000256" key="14">
    <source>
        <dbReference type="ARBA" id="ARBA00032707"/>
    </source>
</evidence>
<evidence type="ECO:0000256" key="7">
    <source>
        <dbReference type="ARBA" id="ARBA00022801"/>
    </source>
</evidence>
<evidence type="ECO:0000256" key="10">
    <source>
        <dbReference type="ARBA" id="ARBA00022989"/>
    </source>
</evidence>
<keyword evidence="7 17" id="KW-0378">Hydrolase</keyword>
<evidence type="ECO:0000256" key="3">
    <source>
        <dbReference type="ARBA" id="ARBA00012374"/>
    </source>
</evidence>
<feature type="transmembrane region" description="Helical" evidence="17">
    <location>
        <begin position="108"/>
        <end position="129"/>
    </location>
</feature>
<evidence type="ECO:0000256" key="13">
    <source>
        <dbReference type="ARBA" id="ARBA00023316"/>
    </source>
</evidence>
<feature type="transmembrane region" description="Helical" evidence="17">
    <location>
        <begin position="223"/>
        <end position="244"/>
    </location>
</feature>
<comment type="subcellular location">
    <subcellularLocation>
        <location evidence="1 17">Cell membrane</location>
        <topology evidence="1 17">Multi-pass membrane protein</topology>
    </subcellularLocation>
</comment>
<dbReference type="PANTHER" id="PTHR30622">
    <property type="entry name" value="UNDECAPRENYL-DIPHOSPHATASE"/>
    <property type="match status" value="1"/>
</dbReference>
<name>A0A381J716_9CLOT</name>
<evidence type="ECO:0000256" key="12">
    <source>
        <dbReference type="ARBA" id="ARBA00023251"/>
    </source>
</evidence>
<evidence type="ECO:0000256" key="9">
    <source>
        <dbReference type="ARBA" id="ARBA00022984"/>
    </source>
</evidence>
<evidence type="ECO:0000256" key="11">
    <source>
        <dbReference type="ARBA" id="ARBA00023136"/>
    </source>
</evidence>
<evidence type="ECO:0000256" key="4">
    <source>
        <dbReference type="ARBA" id="ARBA00021581"/>
    </source>
</evidence>
<feature type="transmembrane region" description="Helical" evidence="17">
    <location>
        <begin position="83"/>
        <end position="102"/>
    </location>
</feature>
<comment type="miscellaneous">
    <text evidence="17">Bacitracin is thought to be involved in the inhibition of peptidoglycan synthesis by sequestering undecaprenyl diphosphate, thereby reducing the pool of lipid carrier available.</text>
</comment>
<dbReference type="RefSeq" id="WP_115640815.1">
    <property type="nucleotide sequence ID" value="NZ_UFWZ01000001.1"/>
</dbReference>
<dbReference type="GO" id="GO:0050380">
    <property type="term" value="F:undecaprenyl-diphosphatase activity"/>
    <property type="evidence" value="ECO:0007669"/>
    <property type="project" value="UniProtKB-UniRule"/>
</dbReference>
<gene>
    <name evidence="17 18" type="primary">uppP</name>
    <name evidence="18" type="ORF">NCTC9836_01087</name>
</gene>
<reference evidence="18 19" key="1">
    <citation type="submission" date="2018-06" db="EMBL/GenBank/DDBJ databases">
        <authorList>
            <consortium name="Pathogen Informatics"/>
            <person name="Doyle S."/>
        </authorList>
    </citation>
    <scope>NUCLEOTIDE SEQUENCE [LARGE SCALE GENOMIC DNA]</scope>
    <source>
        <strain evidence="18 19">NCTC9836</strain>
    </source>
</reference>
<dbReference type="HAMAP" id="MF_01006">
    <property type="entry name" value="Undec_diphosphatase"/>
    <property type="match status" value="1"/>
</dbReference>
<evidence type="ECO:0000256" key="8">
    <source>
        <dbReference type="ARBA" id="ARBA00022960"/>
    </source>
</evidence>
<dbReference type="AlphaFoldDB" id="A0A381J716"/>
<comment type="catalytic activity">
    <reaction evidence="16 17">
        <text>di-trans,octa-cis-undecaprenyl diphosphate + H2O = di-trans,octa-cis-undecaprenyl phosphate + phosphate + H(+)</text>
        <dbReference type="Rhea" id="RHEA:28094"/>
        <dbReference type="ChEBI" id="CHEBI:15377"/>
        <dbReference type="ChEBI" id="CHEBI:15378"/>
        <dbReference type="ChEBI" id="CHEBI:43474"/>
        <dbReference type="ChEBI" id="CHEBI:58405"/>
        <dbReference type="ChEBI" id="CHEBI:60392"/>
        <dbReference type="EC" id="3.6.1.27"/>
    </reaction>
</comment>
<evidence type="ECO:0000256" key="6">
    <source>
        <dbReference type="ARBA" id="ARBA00022692"/>
    </source>
</evidence>
<keyword evidence="19" id="KW-1185">Reference proteome</keyword>
<keyword evidence="11 17" id="KW-0472">Membrane</keyword>
<evidence type="ECO:0000313" key="19">
    <source>
        <dbReference type="Proteomes" id="UP000254664"/>
    </source>
</evidence>
<proteinExistence type="inferred from homology"/>
<evidence type="ECO:0000256" key="15">
    <source>
        <dbReference type="ARBA" id="ARBA00032932"/>
    </source>
</evidence>
<dbReference type="GO" id="GO:0005886">
    <property type="term" value="C:plasma membrane"/>
    <property type="evidence" value="ECO:0007669"/>
    <property type="project" value="UniProtKB-SubCell"/>
</dbReference>
<keyword evidence="9 17" id="KW-0573">Peptidoglycan synthesis</keyword>
<evidence type="ECO:0000313" key="18">
    <source>
        <dbReference type="EMBL" id="SUY46779.1"/>
    </source>
</evidence>
<dbReference type="EMBL" id="UFWZ01000001">
    <property type="protein sequence ID" value="SUY46779.1"/>
    <property type="molecule type" value="Genomic_DNA"/>
</dbReference>
<evidence type="ECO:0000256" key="17">
    <source>
        <dbReference type="HAMAP-Rule" id="MF_01006"/>
    </source>
</evidence>
<evidence type="ECO:0000256" key="1">
    <source>
        <dbReference type="ARBA" id="ARBA00004651"/>
    </source>
</evidence>
<sequence length="276" mass="30630">MLIIFKAIIIAIVEGITEFLPISSTGHMILVGDLIKFNGSDFSEMYEVVIQLGAILAVVVLYWSKIRDMIVSFFKFEKKGIRFWLNIIVATIPAMIMGLALNKIIKQYLFNSKTVIIGFVVGGILLIVIENNFRKRENSETVVRKLEDISYGQAFKVGLFQCLAMWPGMSRSASTIMGGWVAGLSTTVATEFSFFLAIPVMIGASGLELKKFDFSSVTSNEKIALGVGFVVAFLTALLVVDRFIAFLKKKPMRTFAIYRLLVAAIFIILVALNVIK</sequence>
<feature type="transmembrane region" description="Helical" evidence="17">
    <location>
        <begin position="256"/>
        <end position="275"/>
    </location>
</feature>
<dbReference type="GO" id="GO:0009252">
    <property type="term" value="P:peptidoglycan biosynthetic process"/>
    <property type="evidence" value="ECO:0007669"/>
    <property type="project" value="UniProtKB-KW"/>
</dbReference>
<dbReference type="NCBIfam" id="NF001389">
    <property type="entry name" value="PRK00281.1-2"/>
    <property type="match status" value="1"/>
</dbReference>
<protein>
    <recommendedName>
        <fullName evidence="4 17">Undecaprenyl-diphosphatase</fullName>
        <ecNumber evidence="3 17">3.6.1.27</ecNumber>
    </recommendedName>
    <alternativeName>
        <fullName evidence="15 17">Bacitracin resistance protein</fullName>
    </alternativeName>
    <alternativeName>
        <fullName evidence="14 17">Undecaprenyl pyrophosphate phosphatase</fullName>
    </alternativeName>
</protein>
<comment type="function">
    <text evidence="17">Catalyzes the dephosphorylation of undecaprenyl diphosphate (UPP). Confers resistance to bacitracin.</text>
</comment>
<comment type="similarity">
    <text evidence="2 17">Belongs to the UppP family.</text>
</comment>
<keyword evidence="12 17" id="KW-0046">Antibiotic resistance</keyword>